<evidence type="ECO:0000313" key="3">
    <source>
        <dbReference type="EMBL" id="KAK7691956.1"/>
    </source>
</evidence>
<gene>
    <name evidence="3" type="ORF">QCA50_005361</name>
</gene>
<sequence length="299" mass="33395">MAGMTLQQELDALFEELHRTHIIAYLQLAAVTTMFCDIASTLFEEKRYIWESRFSLVKALYLCARYLGFFVVIYKFSMNVTINPTTKYQTLILDIYYSCHATIWITTLGTWIVSASVEMILVLRINALYGNRRAIKIPLIILFLANTGVELLGSLSGAITITQWLSFPGVPIMGCITTKIPPVKLNLAAWISNLVFACILFAMMLYKFITASALTHTSSLGAIVEEVKVLEPYFEIPIVWTVTVLSYSASHLILNLKASASDTARSLSFVSVGSSQVSTFRAPSRGDDVELQPKVREHI</sequence>
<name>A0AAW0GEY2_9APHY</name>
<comment type="caution">
    <text evidence="3">The sequence shown here is derived from an EMBL/GenBank/DDBJ whole genome shotgun (WGS) entry which is preliminary data.</text>
</comment>
<keyword evidence="4" id="KW-1185">Reference proteome</keyword>
<feature type="domain" description="DUF6533" evidence="2">
    <location>
        <begin position="25"/>
        <end position="70"/>
    </location>
</feature>
<dbReference type="EMBL" id="JASBNA010000005">
    <property type="protein sequence ID" value="KAK7691956.1"/>
    <property type="molecule type" value="Genomic_DNA"/>
</dbReference>
<feature type="transmembrane region" description="Helical" evidence="1">
    <location>
        <begin position="55"/>
        <end position="75"/>
    </location>
</feature>
<keyword evidence="1" id="KW-0812">Transmembrane</keyword>
<dbReference type="AlphaFoldDB" id="A0AAW0GEY2"/>
<feature type="transmembrane region" description="Helical" evidence="1">
    <location>
        <begin position="95"/>
        <end position="125"/>
    </location>
</feature>
<organism evidence="3 4">
    <name type="scientific">Cerrena zonata</name>
    <dbReference type="NCBI Taxonomy" id="2478898"/>
    <lineage>
        <taxon>Eukaryota</taxon>
        <taxon>Fungi</taxon>
        <taxon>Dikarya</taxon>
        <taxon>Basidiomycota</taxon>
        <taxon>Agaricomycotina</taxon>
        <taxon>Agaricomycetes</taxon>
        <taxon>Polyporales</taxon>
        <taxon>Cerrenaceae</taxon>
        <taxon>Cerrena</taxon>
    </lineage>
</organism>
<keyword evidence="1" id="KW-1133">Transmembrane helix</keyword>
<evidence type="ECO:0000313" key="4">
    <source>
        <dbReference type="Proteomes" id="UP001385951"/>
    </source>
</evidence>
<accession>A0AAW0GEY2</accession>
<reference evidence="3 4" key="1">
    <citation type="submission" date="2022-09" db="EMBL/GenBank/DDBJ databases">
        <authorList>
            <person name="Palmer J.M."/>
        </authorList>
    </citation>
    <scope>NUCLEOTIDE SEQUENCE [LARGE SCALE GENOMIC DNA]</scope>
    <source>
        <strain evidence="3 4">DSM 7382</strain>
    </source>
</reference>
<evidence type="ECO:0000256" key="1">
    <source>
        <dbReference type="SAM" id="Phobius"/>
    </source>
</evidence>
<evidence type="ECO:0000259" key="2">
    <source>
        <dbReference type="Pfam" id="PF20151"/>
    </source>
</evidence>
<proteinExistence type="predicted"/>
<feature type="transmembrane region" description="Helical" evidence="1">
    <location>
        <begin position="137"/>
        <end position="167"/>
    </location>
</feature>
<dbReference type="Proteomes" id="UP001385951">
    <property type="component" value="Unassembled WGS sequence"/>
</dbReference>
<feature type="transmembrane region" description="Helical" evidence="1">
    <location>
        <begin position="187"/>
        <end position="206"/>
    </location>
</feature>
<dbReference type="Pfam" id="PF20151">
    <property type="entry name" value="DUF6533"/>
    <property type="match status" value="1"/>
</dbReference>
<keyword evidence="1" id="KW-0472">Membrane</keyword>
<dbReference type="InterPro" id="IPR045340">
    <property type="entry name" value="DUF6533"/>
</dbReference>
<protein>
    <recommendedName>
        <fullName evidence="2">DUF6533 domain-containing protein</fullName>
    </recommendedName>
</protein>
<feature type="transmembrane region" description="Helical" evidence="1">
    <location>
        <begin position="22"/>
        <end position="43"/>
    </location>
</feature>